<feature type="transmembrane region" description="Helical" evidence="1">
    <location>
        <begin position="29"/>
        <end position="47"/>
    </location>
</feature>
<dbReference type="PATRIC" id="fig|1263868.3.peg.2836"/>
<dbReference type="Proteomes" id="UP000011996">
    <property type="component" value="Unassembled WGS sequence"/>
</dbReference>
<evidence type="ECO:0000313" key="2">
    <source>
        <dbReference type="EMBL" id="EMI26721.1"/>
    </source>
</evidence>
<evidence type="ECO:0000256" key="1">
    <source>
        <dbReference type="SAM" id="Phobius"/>
    </source>
</evidence>
<feature type="transmembrane region" description="Helical" evidence="1">
    <location>
        <begin position="54"/>
        <end position="77"/>
    </location>
</feature>
<protein>
    <submittedName>
        <fullName evidence="2">Membrane protein</fullName>
    </submittedName>
</protein>
<name>M5S5I4_9BACT</name>
<comment type="caution">
    <text evidence="2">The sequence shown here is derived from an EMBL/GenBank/DDBJ whole genome shotgun (WGS) entry which is preliminary data.</text>
</comment>
<reference evidence="2 3" key="1">
    <citation type="journal article" date="2013" name="Mar. Genomics">
        <title>Expression of sulfatases in Rhodopirellula baltica and the diversity of sulfatases in the genus Rhodopirellula.</title>
        <authorList>
            <person name="Wegner C.E."/>
            <person name="Richter-Heitmann T."/>
            <person name="Klindworth A."/>
            <person name="Klockow C."/>
            <person name="Richter M."/>
            <person name="Achstetter T."/>
            <person name="Glockner F.O."/>
            <person name="Harder J."/>
        </authorList>
    </citation>
    <scope>NUCLEOTIDE SEQUENCE [LARGE SCALE GENOMIC DNA]</scope>
    <source>
        <strain evidence="2 3">SH398</strain>
    </source>
</reference>
<keyword evidence="1" id="KW-0472">Membrane</keyword>
<evidence type="ECO:0000313" key="3">
    <source>
        <dbReference type="Proteomes" id="UP000011996"/>
    </source>
</evidence>
<gene>
    <name evidence="2" type="ORF">RESH_02614</name>
</gene>
<proteinExistence type="predicted"/>
<keyword evidence="1" id="KW-0812">Transmembrane</keyword>
<organism evidence="2 3">
    <name type="scientific">Rhodopirellula europaea SH398</name>
    <dbReference type="NCBI Taxonomy" id="1263868"/>
    <lineage>
        <taxon>Bacteria</taxon>
        <taxon>Pseudomonadati</taxon>
        <taxon>Planctomycetota</taxon>
        <taxon>Planctomycetia</taxon>
        <taxon>Pirellulales</taxon>
        <taxon>Pirellulaceae</taxon>
        <taxon>Rhodopirellula</taxon>
    </lineage>
</organism>
<dbReference type="EMBL" id="ANOF01000085">
    <property type="protein sequence ID" value="EMI26721.1"/>
    <property type="molecule type" value="Genomic_DNA"/>
</dbReference>
<keyword evidence="1" id="KW-1133">Transmembrane helix</keyword>
<accession>M5S5I4</accession>
<dbReference type="AlphaFoldDB" id="M5S5I4"/>
<sequence length="83" mass="8457">MLLLVLQVCSGRFLNSASSLEFAFQLHLPVLLVVGIVLVAIVAIGGARTRGEVTLAGGGLVATGVAVLILSALLTFATRTPKA</sequence>